<dbReference type="Gene3D" id="1.25.40.10">
    <property type="entry name" value="Tetratricopeptide repeat domain"/>
    <property type="match status" value="2"/>
</dbReference>
<dbReference type="EMBL" id="CP022110">
    <property type="protein sequence ID" value="ASG20401.1"/>
    <property type="molecule type" value="Genomic_DNA"/>
</dbReference>
<keyword evidence="1" id="KW-0802">TPR repeat</keyword>
<gene>
    <name evidence="3" type="ORF">Y958_05920</name>
</gene>
<feature type="domain" description="Methyltransferase type 12" evidence="2">
    <location>
        <begin position="286"/>
        <end position="376"/>
    </location>
</feature>
<dbReference type="SUPFAM" id="SSF48452">
    <property type="entry name" value="TPR-like"/>
    <property type="match status" value="1"/>
</dbReference>
<dbReference type="CDD" id="cd02440">
    <property type="entry name" value="AdoMet_MTases"/>
    <property type="match status" value="1"/>
</dbReference>
<keyword evidence="4" id="KW-1185">Reference proteome</keyword>
<dbReference type="SMART" id="SM00028">
    <property type="entry name" value="TPR"/>
    <property type="match status" value="3"/>
</dbReference>
<evidence type="ECO:0000259" key="2">
    <source>
        <dbReference type="Pfam" id="PF08242"/>
    </source>
</evidence>
<dbReference type="GO" id="GO:0032259">
    <property type="term" value="P:methylation"/>
    <property type="evidence" value="ECO:0007669"/>
    <property type="project" value="UniProtKB-KW"/>
</dbReference>
<evidence type="ECO:0000313" key="3">
    <source>
        <dbReference type="EMBL" id="ASG20401.1"/>
    </source>
</evidence>
<dbReference type="PROSITE" id="PS50005">
    <property type="entry name" value="TPR"/>
    <property type="match status" value="1"/>
</dbReference>
<dbReference type="SUPFAM" id="SSF53335">
    <property type="entry name" value="S-adenosyl-L-methionine-dependent methyltransferases"/>
    <property type="match status" value="1"/>
</dbReference>
<dbReference type="InterPro" id="IPR013217">
    <property type="entry name" value="Methyltransf_12"/>
</dbReference>
<organism evidence="3 4">
    <name type="scientific">Nitrospirillum viridazoti CBAmc</name>
    <dbReference type="NCBI Taxonomy" id="1441467"/>
    <lineage>
        <taxon>Bacteria</taxon>
        <taxon>Pseudomonadati</taxon>
        <taxon>Pseudomonadota</taxon>
        <taxon>Alphaproteobacteria</taxon>
        <taxon>Rhodospirillales</taxon>
        <taxon>Azospirillaceae</taxon>
        <taxon>Nitrospirillum</taxon>
        <taxon>Nitrospirillum viridazoti</taxon>
    </lineage>
</organism>
<dbReference type="Gene3D" id="3.40.50.150">
    <property type="entry name" value="Vaccinia Virus protein VP39"/>
    <property type="match status" value="1"/>
</dbReference>
<evidence type="ECO:0000313" key="4">
    <source>
        <dbReference type="Proteomes" id="UP000197153"/>
    </source>
</evidence>
<keyword evidence="3" id="KW-0808">Transferase</keyword>
<dbReference type="InterPro" id="IPR029063">
    <property type="entry name" value="SAM-dependent_MTases_sf"/>
</dbReference>
<dbReference type="Proteomes" id="UP000197153">
    <property type="component" value="Chromosome 1"/>
</dbReference>
<dbReference type="KEGG" id="nao:Y958_05920"/>
<proteinExistence type="predicted"/>
<dbReference type="InterPro" id="IPR011990">
    <property type="entry name" value="TPR-like_helical_dom_sf"/>
</dbReference>
<dbReference type="GO" id="GO:0008168">
    <property type="term" value="F:methyltransferase activity"/>
    <property type="evidence" value="ECO:0007669"/>
    <property type="project" value="UniProtKB-KW"/>
</dbReference>
<accession>A0A248JPG4</accession>
<reference evidence="3 4" key="1">
    <citation type="submission" date="2017-06" db="EMBL/GenBank/DDBJ databases">
        <title>Complete genome sequence of Nitrospirillum amazonense strain CBAmC, an endophytic nitrogen-fixing and plant growth-promoting bacterium, isolated from sugarcane.</title>
        <authorList>
            <person name="Schwab S."/>
            <person name="dos Santos Teixeira K.R."/>
            <person name="Simoes Araujo J.L."/>
            <person name="Soares Vidal M."/>
            <person name="Borges de Freitas H.R."/>
            <person name="Rivello Crivelaro A.L."/>
            <person name="Bueno de Camargo Nunes A."/>
            <person name="dos Santos C.M."/>
            <person name="Palmeira da Silva Rosa D."/>
            <person name="da Silva Padilha D."/>
            <person name="da Silva E."/>
            <person name="Araujo Terra L."/>
            <person name="Soares Mendes V."/>
            <person name="Farinelli L."/>
            <person name="Magalhaes Cruz L."/>
            <person name="Baldani J.I."/>
        </authorList>
    </citation>
    <scope>NUCLEOTIDE SEQUENCE [LARGE SCALE GENOMIC DNA]</scope>
    <source>
        <strain evidence="3 4">CBAmC</strain>
    </source>
</reference>
<name>A0A248JPG4_9PROT</name>
<sequence>MTADSFPDYEQRMVQAYEALDAVDEAAAEAALMAAVALLPNAAEARGALGALLRRQGRFQDAGTQFAAAAAAEPERTSWALDQAGCLADAGDHDAAWALVSAALARRADDAAGHRLAARLLLARGAKEAALAHAREARFLAPHDLDGAAEVGQVLVDAGDPLAAAEMLEPLLAHAHPADPARAAALVLQGRAWAALAEGEKAARCWHQALEADPEDAGGAARLLAALEAATATGDAGLTPTYVKALFDRYADRFDTDLTQKLRYQAPQLLRQALDTVNVGAGLDVLDIGCGTGLGGVEVKPLARFLAGVDLSPRMVEHARARGLYDRLWDADLMGALAEAPDAWDLVLAADVLVYLGDLAPVFQAAAGALKPGGLFAATVERWSGEGPYALRESRRYAHAQEHVLAAARGAGLDVEHLAPVAPRWEKGRPVDGLLFILRKSVRGGA</sequence>
<dbReference type="InterPro" id="IPR019734">
    <property type="entry name" value="TPR_rpt"/>
</dbReference>
<keyword evidence="3" id="KW-0489">Methyltransferase</keyword>
<dbReference type="Pfam" id="PF08242">
    <property type="entry name" value="Methyltransf_12"/>
    <property type="match status" value="1"/>
</dbReference>
<protein>
    <submittedName>
        <fullName evidence="3">SAM-dependent methyltransferase</fullName>
    </submittedName>
</protein>
<dbReference type="AlphaFoldDB" id="A0A248JPG4"/>
<dbReference type="PANTHER" id="PTHR43861:SF1">
    <property type="entry name" value="TRANS-ACONITATE 2-METHYLTRANSFERASE"/>
    <property type="match status" value="1"/>
</dbReference>
<evidence type="ECO:0000256" key="1">
    <source>
        <dbReference type="PROSITE-ProRule" id="PRU00339"/>
    </source>
</evidence>
<dbReference type="RefSeq" id="WP_088871271.1">
    <property type="nucleotide sequence ID" value="NZ_CP022110.1"/>
</dbReference>
<dbReference type="PANTHER" id="PTHR43861">
    <property type="entry name" value="TRANS-ACONITATE 2-METHYLTRANSFERASE-RELATED"/>
    <property type="match status" value="1"/>
</dbReference>
<feature type="repeat" description="TPR" evidence="1">
    <location>
        <begin position="183"/>
        <end position="216"/>
    </location>
</feature>